<organism evidence="4">
    <name type="scientific">freshwater metagenome</name>
    <dbReference type="NCBI Taxonomy" id="449393"/>
    <lineage>
        <taxon>unclassified sequences</taxon>
        <taxon>metagenomes</taxon>
        <taxon>ecological metagenomes</taxon>
    </lineage>
</organism>
<keyword evidence="1" id="KW-0812">Transmembrane</keyword>
<dbReference type="EMBL" id="CAEZST010000002">
    <property type="protein sequence ID" value="CAB4540644.1"/>
    <property type="molecule type" value="Genomic_DNA"/>
</dbReference>
<feature type="domain" description="Mur ligase central" evidence="2">
    <location>
        <begin position="45"/>
        <end position="197"/>
    </location>
</feature>
<dbReference type="SUPFAM" id="SSF53623">
    <property type="entry name" value="MurD-like peptide ligases, catalytic domain"/>
    <property type="match status" value="1"/>
</dbReference>
<evidence type="ECO:0000256" key="1">
    <source>
        <dbReference type="SAM" id="Phobius"/>
    </source>
</evidence>
<accession>A0A6J6E8L7</accession>
<dbReference type="GO" id="GO:0005524">
    <property type="term" value="F:ATP binding"/>
    <property type="evidence" value="ECO:0007669"/>
    <property type="project" value="InterPro"/>
</dbReference>
<dbReference type="Gene3D" id="3.40.1190.10">
    <property type="entry name" value="Mur-like, catalytic domain"/>
    <property type="match status" value="1"/>
</dbReference>
<name>A0A6J6E8L7_9ZZZZ</name>
<proteinExistence type="predicted"/>
<dbReference type="AlphaFoldDB" id="A0A6J6E8L7"/>
<evidence type="ECO:0000313" key="4">
    <source>
        <dbReference type="EMBL" id="CAB4569678.1"/>
    </source>
</evidence>
<feature type="transmembrane region" description="Helical" evidence="1">
    <location>
        <begin position="12"/>
        <end position="32"/>
    </location>
</feature>
<keyword evidence="1" id="KW-0472">Membrane</keyword>
<evidence type="ECO:0000313" key="3">
    <source>
        <dbReference type="EMBL" id="CAB4540644.1"/>
    </source>
</evidence>
<dbReference type="InterPro" id="IPR036565">
    <property type="entry name" value="Mur-like_cat_sf"/>
</dbReference>
<dbReference type="EMBL" id="CAEZTO010000005">
    <property type="protein sequence ID" value="CAB4569678.1"/>
    <property type="molecule type" value="Genomic_DNA"/>
</dbReference>
<sequence length="414" mass="45501">MTVDFSTWIPGWFSLSAVVIYGTVLISLAIRAKLARENYDLRILVTGTRGKSGTVRLIHSGLVNSGIRAFGKVTGTTAVELLPDASEVSTSRLGTAGISEMPQAVRRGAKAGATHGVFECMAISPKLIHIVQAKYVQAQVVVIPTIRLDHLEDEGLTEFEIGMNILNSIDKCQYLVTGVDQPELVEAYSSWCNERDVTFIHCSPEQETPLVPGHHPVNVAVAQEVLAIAGMDNAQATKGIQLAGLEPRALDIFKLDLAGTECLMIDIGGANDPTSSSEALQSWQLGTEAIIPVLVNRWERPLRSVVFSAAMANHFPVTLVTGPLFSWIGRRSTRKLFQDNQNVKVFGAQFVQVSYLDCLRPERIVQKLRQKFPDLIQQRVIFVLVENVHGTKADLLRSNFERGQKLKYSEVLGK</sequence>
<dbReference type="InterPro" id="IPR013221">
    <property type="entry name" value="Mur_ligase_cen"/>
</dbReference>
<protein>
    <submittedName>
        <fullName evidence="4">Unannotated protein</fullName>
    </submittedName>
</protein>
<keyword evidence="1" id="KW-1133">Transmembrane helix</keyword>
<reference evidence="4" key="1">
    <citation type="submission" date="2020-05" db="EMBL/GenBank/DDBJ databases">
        <authorList>
            <person name="Chiriac C."/>
            <person name="Salcher M."/>
            <person name="Ghai R."/>
            <person name="Kavagutti S V."/>
        </authorList>
    </citation>
    <scope>NUCLEOTIDE SEQUENCE</scope>
</reference>
<gene>
    <name evidence="3" type="ORF">UFOPK1503_00203</name>
    <name evidence="4" type="ORF">UFOPK1693_00592</name>
</gene>
<dbReference type="Pfam" id="PF08245">
    <property type="entry name" value="Mur_ligase_M"/>
    <property type="match status" value="1"/>
</dbReference>
<evidence type="ECO:0000259" key="2">
    <source>
        <dbReference type="Pfam" id="PF08245"/>
    </source>
</evidence>
<dbReference type="GO" id="GO:0016881">
    <property type="term" value="F:acid-amino acid ligase activity"/>
    <property type="evidence" value="ECO:0007669"/>
    <property type="project" value="InterPro"/>
</dbReference>